<feature type="non-terminal residue" evidence="1">
    <location>
        <position position="94"/>
    </location>
</feature>
<evidence type="ECO:0000313" key="2">
    <source>
        <dbReference type="Proteomes" id="UP000000311"/>
    </source>
</evidence>
<dbReference type="AlphaFoldDB" id="E2AU38"/>
<organism evidence="2">
    <name type="scientific">Camponotus floridanus</name>
    <name type="common">Florida carpenter ant</name>
    <dbReference type="NCBI Taxonomy" id="104421"/>
    <lineage>
        <taxon>Eukaryota</taxon>
        <taxon>Metazoa</taxon>
        <taxon>Ecdysozoa</taxon>
        <taxon>Arthropoda</taxon>
        <taxon>Hexapoda</taxon>
        <taxon>Insecta</taxon>
        <taxon>Pterygota</taxon>
        <taxon>Neoptera</taxon>
        <taxon>Endopterygota</taxon>
        <taxon>Hymenoptera</taxon>
        <taxon>Apocrita</taxon>
        <taxon>Aculeata</taxon>
        <taxon>Formicoidea</taxon>
        <taxon>Formicidae</taxon>
        <taxon>Formicinae</taxon>
        <taxon>Camponotus</taxon>
    </lineage>
</organism>
<dbReference type="InterPro" id="IPR042104">
    <property type="entry name" value="PKS_dehydratase_sf"/>
</dbReference>
<gene>
    <name evidence="1" type="ORF">EAG_07062</name>
</gene>
<dbReference type="Gene3D" id="3.10.129.110">
    <property type="entry name" value="Polyketide synthase dehydratase"/>
    <property type="match status" value="1"/>
</dbReference>
<dbReference type="InParanoid" id="E2AU38"/>
<proteinExistence type="predicted"/>
<dbReference type="OMA" id="RWDHSEL"/>
<name>E2AU38_CAMFO</name>
<keyword evidence="2" id="KW-1185">Reference proteome</keyword>
<evidence type="ECO:0000313" key="1">
    <source>
        <dbReference type="EMBL" id="EFN63052.1"/>
    </source>
</evidence>
<accession>E2AU38</accession>
<reference evidence="1 2" key="1">
    <citation type="journal article" date="2010" name="Science">
        <title>Genomic comparison of the ants Camponotus floridanus and Harpegnathos saltator.</title>
        <authorList>
            <person name="Bonasio R."/>
            <person name="Zhang G."/>
            <person name="Ye C."/>
            <person name="Mutti N.S."/>
            <person name="Fang X."/>
            <person name="Qin N."/>
            <person name="Donahue G."/>
            <person name="Yang P."/>
            <person name="Li Q."/>
            <person name="Li C."/>
            <person name="Zhang P."/>
            <person name="Huang Z."/>
            <person name="Berger S.L."/>
            <person name="Reinberg D."/>
            <person name="Wang J."/>
            <person name="Liebig J."/>
        </authorList>
    </citation>
    <scope>NUCLEOTIDE SEQUENCE [LARGE SCALE GENOMIC DNA]</scope>
    <source>
        <strain evidence="2">C129</strain>
    </source>
</reference>
<feature type="non-terminal residue" evidence="1">
    <location>
        <position position="1"/>
    </location>
</feature>
<protein>
    <submittedName>
        <fullName evidence="1">Fatty acid synthase</fullName>
    </submittedName>
</protein>
<dbReference type="EMBL" id="GL442783">
    <property type="protein sequence ID" value="EFN63052.1"/>
    <property type="molecule type" value="Genomic_DNA"/>
</dbReference>
<sequence>RWDHSEDWYVYHYYSQRKVENGEIIVTINLLEEEFSYMIGHVVNRKNLLPATGYLFLIWQMISWLKKQNVLDVSIVFEDVNFLRSTLLSKENPV</sequence>
<dbReference type="Proteomes" id="UP000000311">
    <property type="component" value="Unassembled WGS sequence"/>
</dbReference>